<evidence type="ECO:0000313" key="3">
    <source>
        <dbReference type="Proteomes" id="UP000267654"/>
    </source>
</evidence>
<dbReference type="PRINTS" id="PR00420">
    <property type="entry name" value="RNGMNOXGNASE"/>
</dbReference>
<dbReference type="InterPro" id="IPR050407">
    <property type="entry name" value="Geranylgeranyl_reductase"/>
</dbReference>
<dbReference type="PANTHER" id="PTHR42685">
    <property type="entry name" value="GERANYLGERANYL DIPHOSPHATE REDUCTASE"/>
    <property type="match status" value="1"/>
</dbReference>
<comment type="caution">
    <text evidence="2">The sequence shown here is derived from an EMBL/GenBank/DDBJ whole genome shotgun (WGS) entry which is preliminary data.</text>
</comment>
<dbReference type="AlphaFoldDB" id="A0A662DKL5"/>
<dbReference type="InterPro" id="IPR002938">
    <property type="entry name" value="FAD-bd"/>
</dbReference>
<feature type="domain" description="FAD-binding" evidence="1">
    <location>
        <begin position="2"/>
        <end position="34"/>
    </location>
</feature>
<dbReference type="Proteomes" id="UP000267654">
    <property type="component" value="Unassembled WGS sequence"/>
</dbReference>
<dbReference type="GO" id="GO:0071949">
    <property type="term" value="F:FAD binding"/>
    <property type="evidence" value="ECO:0007669"/>
    <property type="project" value="InterPro"/>
</dbReference>
<name>A0A662DKL5_UNCAE</name>
<evidence type="ECO:0000313" key="2">
    <source>
        <dbReference type="EMBL" id="RLE14841.1"/>
    </source>
</evidence>
<gene>
    <name evidence="2" type="ORF">DRI96_00845</name>
</gene>
<dbReference type="Gene3D" id="3.50.50.60">
    <property type="entry name" value="FAD/NAD(P)-binding domain"/>
    <property type="match status" value="1"/>
</dbReference>
<protein>
    <recommendedName>
        <fullName evidence="1">FAD-binding domain-containing protein</fullName>
    </recommendedName>
</protein>
<accession>A0A662DKL5</accession>
<dbReference type="Pfam" id="PF01494">
    <property type="entry name" value="FAD_binding_3"/>
    <property type="match status" value="1"/>
</dbReference>
<evidence type="ECO:0000259" key="1">
    <source>
        <dbReference type="Pfam" id="PF01494"/>
    </source>
</evidence>
<organism evidence="2 3">
    <name type="scientific">Aerophobetes bacterium</name>
    <dbReference type="NCBI Taxonomy" id="2030807"/>
    <lineage>
        <taxon>Bacteria</taxon>
        <taxon>Candidatus Aerophobota</taxon>
    </lineage>
</organism>
<dbReference type="PANTHER" id="PTHR42685:SF18">
    <property type="entry name" value="DIGERANYLGERANYLGLYCEROPHOSPHOLIPID REDUCTASE"/>
    <property type="match status" value="1"/>
</dbReference>
<sequence>MDIAIIGAGPIGCYLGQLLKQHGFSHFILEEHPEIGVPSHCAGLVGKSFFKDSKIPLPENVINNILNGAIISYKNHRFILRRERVAFVIDRKKLDRELSLGLNIKKEVKLLNMERKNNRYILYTNKGNFCSDIVIGADGATSLTRRLASLKLKPIYYKGIQVRIKKKVEPRDMVQVDFIKPFLFFSWIIPEGDEIVRVGNISPNPAQNLKLFLNKLKFQGEIIEKMGGVLSIGYGQTFKDNIAVVGDAACQVKPLSGGGLYYGMRCAEILADCIVRENISSYDGEWKELLGGEIRSALKIRKVLERRSLSFLEKLFDIARKNSHIIEQIADFERHSFSVFNVIKRLGIIIPGIFLSR</sequence>
<dbReference type="InterPro" id="IPR036188">
    <property type="entry name" value="FAD/NAD-bd_sf"/>
</dbReference>
<dbReference type="EMBL" id="QMQB01000020">
    <property type="protein sequence ID" value="RLE14841.1"/>
    <property type="molecule type" value="Genomic_DNA"/>
</dbReference>
<dbReference type="SUPFAM" id="SSF51905">
    <property type="entry name" value="FAD/NAD(P)-binding domain"/>
    <property type="match status" value="1"/>
</dbReference>
<reference evidence="2 3" key="1">
    <citation type="submission" date="2018-06" db="EMBL/GenBank/DDBJ databases">
        <title>Extensive metabolic versatility and redundancy in microbially diverse, dynamic hydrothermal sediments.</title>
        <authorList>
            <person name="Dombrowski N."/>
            <person name="Teske A."/>
            <person name="Baker B.J."/>
        </authorList>
    </citation>
    <scope>NUCLEOTIDE SEQUENCE [LARGE SCALE GENOMIC DNA]</scope>
    <source>
        <strain evidence="2">B19_G9</strain>
    </source>
</reference>
<proteinExistence type="predicted"/>